<feature type="region of interest" description="Disordered" evidence="2">
    <location>
        <begin position="130"/>
        <end position="248"/>
    </location>
</feature>
<feature type="domain" description="Transglycosylase SLT" evidence="4">
    <location>
        <begin position="64"/>
        <end position="114"/>
    </location>
</feature>
<dbReference type="EMBL" id="VBAO01000109">
    <property type="protein sequence ID" value="TMI82763.1"/>
    <property type="molecule type" value="Genomic_DNA"/>
</dbReference>
<keyword evidence="1" id="KW-0175">Coiled coil</keyword>
<evidence type="ECO:0000256" key="1">
    <source>
        <dbReference type="SAM" id="Coils"/>
    </source>
</evidence>
<comment type="caution">
    <text evidence="5">The sequence shown here is derived from an EMBL/GenBank/DDBJ whole genome shotgun (WGS) entry which is preliminary data.</text>
</comment>
<keyword evidence="3" id="KW-0812">Transmembrane</keyword>
<gene>
    <name evidence="5" type="ORF">E6H04_04220</name>
</gene>
<evidence type="ECO:0000256" key="3">
    <source>
        <dbReference type="SAM" id="Phobius"/>
    </source>
</evidence>
<reference evidence="5 6" key="1">
    <citation type="journal article" date="2019" name="Nat. Microbiol.">
        <title>Mediterranean grassland soil C-N compound turnover is dependent on rainfall and depth, and is mediated by genomically divergent microorganisms.</title>
        <authorList>
            <person name="Diamond S."/>
            <person name="Andeer P.F."/>
            <person name="Li Z."/>
            <person name="Crits-Christoph A."/>
            <person name="Burstein D."/>
            <person name="Anantharaman K."/>
            <person name="Lane K.R."/>
            <person name="Thomas B.C."/>
            <person name="Pan C."/>
            <person name="Northen T.R."/>
            <person name="Banfield J.F."/>
        </authorList>
    </citation>
    <scope>NUCLEOTIDE SEQUENCE [LARGE SCALE GENOMIC DNA]</scope>
    <source>
        <strain evidence="5">NP_7</strain>
    </source>
</reference>
<protein>
    <recommendedName>
        <fullName evidence="4">Transglycosylase SLT domain-containing protein</fullName>
    </recommendedName>
</protein>
<feature type="region of interest" description="Disordered" evidence="2">
    <location>
        <begin position="337"/>
        <end position="360"/>
    </location>
</feature>
<dbReference type="Gene3D" id="1.10.530.10">
    <property type="match status" value="1"/>
</dbReference>
<dbReference type="AlphaFoldDB" id="A0A537JGU1"/>
<keyword evidence="3" id="KW-1133">Transmembrane helix</keyword>
<name>A0A537JGU1_9BACT</name>
<feature type="compositionally biased region" description="Low complexity" evidence="2">
    <location>
        <begin position="153"/>
        <end position="162"/>
    </location>
</feature>
<accession>A0A537JGU1</accession>
<evidence type="ECO:0000256" key="2">
    <source>
        <dbReference type="SAM" id="MobiDB-lite"/>
    </source>
</evidence>
<evidence type="ECO:0000313" key="5">
    <source>
        <dbReference type="EMBL" id="TMI82763.1"/>
    </source>
</evidence>
<dbReference type="InterPro" id="IPR007060">
    <property type="entry name" value="FtsL/DivIC"/>
</dbReference>
<dbReference type="Proteomes" id="UP000320048">
    <property type="component" value="Unassembled WGS sequence"/>
</dbReference>
<dbReference type="InterPro" id="IPR008258">
    <property type="entry name" value="Transglycosylase_SLT_dom_1"/>
</dbReference>
<dbReference type="SUPFAM" id="SSF53955">
    <property type="entry name" value="Lysozyme-like"/>
    <property type="match status" value="1"/>
</dbReference>
<keyword evidence="3" id="KW-0472">Membrane</keyword>
<sequence>MPIGRRLGGAPRWLIAYLTLCLAALLFAATILYVMTVHVAGAITRLARDGATPRPVHDIPYADLINEIADSHRLNPALVAAVVAAESGFNARARSARGAYGLMQVMPATWQELAAAPACAGDVAPPTVPPCMDDPAANRRVQRGRRHSRATRGRPAVPGDDAVPPPGGAGLVPSAAGRNADADLAKSAPVGGARPVRPHRGGHESHRARPPRALAGAAPASRSGGAEDPAVNRRRPAGPPSAGRRRPPVPLRTRLLAAGAGSLAGWMLLAVGVQHLRTYALVREAARLERHRHDLLTENAVLREEIQRLRTDDRYIERLAREQLGMLRPGEVELLMTPTSDQRPAGEDPTASRAAPRGEGDRSIGWLVRTVAARARALLDRVLGAGSRGTP</sequence>
<organism evidence="5 6">
    <name type="scientific">Candidatus Segetimicrobium genomatis</name>
    <dbReference type="NCBI Taxonomy" id="2569760"/>
    <lineage>
        <taxon>Bacteria</taxon>
        <taxon>Bacillati</taxon>
        <taxon>Candidatus Sysuimicrobiota</taxon>
        <taxon>Candidatus Sysuimicrobiia</taxon>
        <taxon>Candidatus Sysuimicrobiales</taxon>
        <taxon>Candidatus Segetimicrobiaceae</taxon>
        <taxon>Candidatus Segetimicrobium</taxon>
    </lineage>
</organism>
<dbReference type="PANTHER" id="PTHR37423">
    <property type="entry name" value="SOLUBLE LYTIC MUREIN TRANSGLYCOSYLASE-RELATED"/>
    <property type="match status" value="1"/>
</dbReference>
<feature type="coiled-coil region" evidence="1">
    <location>
        <begin position="285"/>
        <end position="312"/>
    </location>
</feature>
<dbReference type="PANTHER" id="PTHR37423:SF2">
    <property type="entry name" value="MEMBRANE-BOUND LYTIC MUREIN TRANSGLYCOSYLASE C"/>
    <property type="match status" value="1"/>
</dbReference>
<dbReference type="Pfam" id="PF04977">
    <property type="entry name" value="DivIC"/>
    <property type="match status" value="1"/>
</dbReference>
<proteinExistence type="predicted"/>
<feature type="compositionally biased region" description="Basic residues" evidence="2">
    <location>
        <begin position="140"/>
        <end position="152"/>
    </location>
</feature>
<feature type="transmembrane region" description="Helical" evidence="3">
    <location>
        <begin position="14"/>
        <end position="35"/>
    </location>
</feature>
<evidence type="ECO:0000259" key="4">
    <source>
        <dbReference type="Pfam" id="PF01464"/>
    </source>
</evidence>
<feature type="compositionally biased region" description="Low complexity" evidence="2">
    <location>
        <begin position="211"/>
        <end position="226"/>
    </location>
</feature>
<dbReference type="InterPro" id="IPR023346">
    <property type="entry name" value="Lysozyme-like_dom_sf"/>
</dbReference>
<dbReference type="Pfam" id="PF01464">
    <property type="entry name" value="SLT"/>
    <property type="match status" value="1"/>
</dbReference>
<evidence type="ECO:0000313" key="6">
    <source>
        <dbReference type="Proteomes" id="UP000320048"/>
    </source>
</evidence>